<organism evidence="1 2">
    <name type="scientific">Magnetospirillum aberrantis SpK</name>
    <dbReference type="NCBI Taxonomy" id="908842"/>
    <lineage>
        <taxon>Bacteria</taxon>
        <taxon>Pseudomonadati</taxon>
        <taxon>Pseudomonadota</taxon>
        <taxon>Alphaproteobacteria</taxon>
        <taxon>Rhodospirillales</taxon>
        <taxon>Rhodospirillaceae</taxon>
        <taxon>Magnetospirillum</taxon>
    </lineage>
</organism>
<evidence type="ECO:0000313" key="2">
    <source>
        <dbReference type="Proteomes" id="UP000480684"/>
    </source>
</evidence>
<name>A0A7C9USU9_9PROT</name>
<accession>A0A7C9USU9</accession>
<dbReference type="RefSeq" id="WP_163676071.1">
    <property type="nucleotide sequence ID" value="NZ_JAAIYP010000031.1"/>
</dbReference>
<sequence>MAVGRIASFLSSLSPAADTAAASGAEQLPEELDRHVAALDQQQNLSERQGQGDPNDIAAQLQTMVSAVRSLNENAVQQGAAVAVSAAGTQLHNAVSALGHLLAAVDAQAMAQGASGPVREAATVVDSVEAGLAGTQNAAEQVMRNLPALQAQRAQEASDRFQANMRDAIRQVRGTLGSLNVRP</sequence>
<reference evidence="1 2" key="1">
    <citation type="submission" date="2020-02" db="EMBL/GenBank/DDBJ databases">
        <authorList>
            <person name="Dziuba M."/>
            <person name="Kuznetsov B."/>
            <person name="Mardanov A."/>
            <person name="Ravin N."/>
            <person name="Grouzdev D."/>
        </authorList>
    </citation>
    <scope>NUCLEOTIDE SEQUENCE [LARGE SCALE GENOMIC DNA]</scope>
    <source>
        <strain evidence="1 2">SpK</strain>
    </source>
</reference>
<keyword evidence="2" id="KW-1185">Reference proteome</keyword>
<protein>
    <submittedName>
        <fullName evidence="1">Uncharacterized protein</fullName>
    </submittedName>
</protein>
<comment type="caution">
    <text evidence="1">The sequence shown here is derived from an EMBL/GenBank/DDBJ whole genome shotgun (WGS) entry which is preliminary data.</text>
</comment>
<evidence type="ECO:0000313" key="1">
    <source>
        <dbReference type="EMBL" id="NFV79527.1"/>
    </source>
</evidence>
<gene>
    <name evidence="1" type="ORF">G4223_05320</name>
</gene>
<dbReference type="EMBL" id="JAAIYP010000031">
    <property type="protein sequence ID" value="NFV79527.1"/>
    <property type="molecule type" value="Genomic_DNA"/>
</dbReference>
<proteinExistence type="predicted"/>
<dbReference type="Proteomes" id="UP000480684">
    <property type="component" value="Unassembled WGS sequence"/>
</dbReference>
<dbReference type="AlphaFoldDB" id="A0A7C9USU9"/>